<dbReference type="InterPro" id="IPR020069">
    <property type="entry name" value="Ribosomal_bL9_C"/>
</dbReference>
<dbReference type="InterPro" id="IPR020594">
    <property type="entry name" value="Ribosomal_bL9_bac/chp"/>
</dbReference>
<dbReference type="HAMAP" id="MF_00503">
    <property type="entry name" value="Ribosomal_bL9"/>
    <property type="match status" value="1"/>
</dbReference>
<evidence type="ECO:0000313" key="10">
    <source>
        <dbReference type="EMBL" id="CAK9209701.1"/>
    </source>
</evidence>
<sequence>MAMVGASTSAVVAAAGALLPTFQGLRGDKITSKSDHHAAVPSYSSSSSYQRLSVVANKRVQKRKQVVLTEDVQHLGKAGELLAVKTGYFRNFLYPFGKAKIATAELLKSIRVEEERKEEEKRRIKAEAESVAKMFQSFGPFSVRRKKGGQGNLIFGSVTTQDIIDIIRANTSQEIDKRIVTLPEIREVGQYIAEIKLHADVIAQVKINVIGQ</sequence>
<evidence type="ECO:0000256" key="6">
    <source>
        <dbReference type="ARBA" id="ARBA00031047"/>
    </source>
</evidence>
<evidence type="ECO:0000313" key="11">
    <source>
        <dbReference type="Proteomes" id="UP001497512"/>
    </source>
</evidence>
<reference evidence="10" key="1">
    <citation type="submission" date="2024-02" db="EMBL/GenBank/DDBJ databases">
        <authorList>
            <consortium name="ELIXIR-Norway"/>
            <consortium name="Elixir Norway"/>
        </authorList>
    </citation>
    <scope>NUCLEOTIDE SEQUENCE</scope>
</reference>
<proteinExistence type="inferred from homology"/>
<keyword evidence="4" id="KW-0689">Ribosomal protein</keyword>
<evidence type="ECO:0000256" key="3">
    <source>
        <dbReference type="ARBA" id="ARBA00022884"/>
    </source>
</evidence>
<dbReference type="InterPro" id="IPR009027">
    <property type="entry name" value="Ribosomal_bL9/RNase_H1_N"/>
</dbReference>
<accession>A0ABP0U0U4</accession>
<comment type="similarity">
    <text evidence="1">Belongs to the bacterial ribosomal protein bL9 family.</text>
</comment>
<dbReference type="Proteomes" id="UP001497512">
    <property type="component" value="Chromosome 17"/>
</dbReference>
<keyword evidence="2" id="KW-0699">rRNA-binding</keyword>
<dbReference type="NCBIfam" id="TIGR00158">
    <property type="entry name" value="L9"/>
    <property type="match status" value="1"/>
</dbReference>
<dbReference type="Gene3D" id="3.40.5.10">
    <property type="entry name" value="Ribosomal protein L9, N-terminal domain"/>
    <property type="match status" value="1"/>
</dbReference>
<keyword evidence="3" id="KW-0694">RNA-binding</keyword>
<organism evidence="10 11">
    <name type="scientific">Sphagnum troendelagicum</name>
    <dbReference type="NCBI Taxonomy" id="128251"/>
    <lineage>
        <taxon>Eukaryota</taxon>
        <taxon>Viridiplantae</taxon>
        <taxon>Streptophyta</taxon>
        <taxon>Embryophyta</taxon>
        <taxon>Bryophyta</taxon>
        <taxon>Sphagnophytina</taxon>
        <taxon>Sphagnopsida</taxon>
        <taxon>Sphagnales</taxon>
        <taxon>Sphagnaceae</taxon>
        <taxon>Sphagnum</taxon>
    </lineage>
</organism>
<dbReference type="InterPro" id="IPR036935">
    <property type="entry name" value="Ribosomal_bL9_N_sf"/>
</dbReference>
<evidence type="ECO:0000256" key="1">
    <source>
        <dbReference type="ARBA" id="ARBA00010605"/>
    </source>
</evidence>
<protein>
    <recommendedName>
        <fullName evidence="7">Large ribosomal subunit protein bL9c</fullName>
    </recommendedName>
    <alternativeName>
        <fullName evidence="8">50S ribosomal protein L9, chloroplastic</fullName>
    </alternativeName>
    <alternativeName>
        <fullName evidence="6">CL9</fullName>
    </alternativeName>
</protein>
<dbReference type="SUPFAM" id="SSF55658">
    <property type="entry name" value="L9 N-domain-like"/>
    <property type="match status" value="1"/>
</dbReference>
<dbReference type="PANTHER" id="PTHR21368">
    <property type="entry name" value="50S RIBOSOMAL PROTEIN L9"/>
    <property type="match status" value="1"/>
</dbReference>
<evidence type="ECO:0000256" key="8">
    <source>
        <dbReference type="ARBA" id="ARBA00035427"/>
    </source>
</evidence>
<dbReference type="InterPro" id="IPR036791">
    <property type="entry name" value="Ribosomal_bL9_C_sf"/>
</dbReference>
<feature type="domain" description="Ribosomal protein L9" evidence="9">
    <location>
        <begin position="76"/>
        <end position="103"/>
    </location>
</feature>
<dbReference type="Pfam" id="PF03948">
    <property type="entry name" value="Ribosomal_L9_C"/>
    <property type="match status" value="1"/>
</dbReference>
<evidence type="ECO:0000259" key="9">
    <source>
        <dbReference type="PROSITE" id="PS00651"/>
    </source>
</evidence>
<dbReference type="Pfam" id="PF01281">
    <property type="entry name" value="Ribosomal_L9_N"/>
    <property type="match status" value="1"/>
</dbReference>
<evidence type="ECO:0000256" key="5">
    <source>
        <dbReference type="ARBA" id="ARBA00023274"/>
    </source>
</evidence>
<dbReference type="Gene3D" id="3.10.430.100">
    <property type="entry name" value="Ribosomal protein L9, C-terminal domain"/>
    <property type="match status" value="1"/>
</dbReference>
<keyword evidence="11" id="KW-1185">Reference proteome</keyword>
<evidence type="ECO:0000256" key="2">
    <source>
        <dbReference type="ARBA" id="ARBA00022730"/>
    </source>
</evidence>
<gene>
    <name evidence="10" type="ORF">CSSPTR1EN2_LOCUS9990</name>
</gene>
<dbReference type="InterPro" id="IPR000244">
    <property type="entry name" value="Ribosomal_bL9"/>
</dbReference>
<dbReference type="InterPro" id="IPR020070">
    <property type="entry name" value="Ribosomal_bL9_N"/>
</dbReference>
<name>A0ABP0U0U4_9BRYO</name>
<keyword evidence="5" id="KW-0687">Ribonucleoprotein</keyword>
<dbReference type="PROSITE" id="PS00651">
    <property type="entry name" value="RIBOSOMAL_L9"/>
    <property type="match status" value="1"/>
</dbReference>
<dbReference type="EMBL" id="OZ019909">
    <property type="protein sequence ID" value="CAK9209701.1"/>
    <property type="molecule type" value="Genomic_DNA"/>
</dbReference>
<dbReference type="SUPFAM" id="SSF55653">
    <property type="entry name" value="Ribosomal protein L9 C-domain"/>
    <property type="match status" value="1"/>
</dbReference>
<evidence type="ECO:0000256" key="7">
    <source>
        <dbReference type="ARBA" id="ARBA00035193"/>
    </source>
</evidence>
<evidence type="ECO:0000256" key="4">
    <source>
        <dbReference type="ARBA" id="ARBA00022980"/>
    </source>
</evidence>